<keyword evidence="3" id="KW-0234">DNA repair</keyword>
<feature type="domain" description="Bacterial DNA polymerase III alpha subunit NTPase" evidence="4">
    <location>
        <begin position="1"/>
        <end position="91"/>
    </location>
</feature>
<dbReference type="PANTHER" id="PTHR32294:SF4">
    <property type="entry name" value="ERROR-PRONE DNA POLYMERASE"/>
    <property type="match status" value="1"/>
</dbReference>
<evidence type="ECO:0000259" key="4">
    <source>
        <dbReference type="Pfam" id="PF07733"/>
    </source>
</evidence>
<protein>
    <recommendedName>
        <fullName evidence="4">Bacterial DNA polymerase III alpha subunit NTPase domain-containing protein</fullName>
    </recommendedName>
</protein>
<dbReference type="RefSeq" id="WP_136794910.1">
    <property type="nucleotide sequence ID" value="NZ_SWAU01000694.1"/>
</dbReference>
<evidence type="ECO:0000256" key="1">
    <source>
        <dbReference type="ARBA" id="ARBA00022490"/>
    </source>
</evidence>
<dbReference type="GO" id="GO:0006281">
    <property type="term" value="P:DNA repair"/>
    <property type="evidence" value="ECO:0007669"/>
    <property type="project" value="UniProtKB-KW"/>
</dbReference>
<organism evidence="5 6">
    <name type="scientific">Cereibacter changlensis</name>
    <dbReference type="NCBI Taxonomy" id="402884"/>
    <lineage>
        <taxon>Bacteria</taxon>
        <taxon>Pseudomonadati</taxon>
        <taxon>Pseudomonadota</taxon>
        <taxon>Alphaproteobacteria</taxon>
        <taxon>Rhodobacterales</taxon>
        <taxon>Paracoccaceae</taxon>
        <taxon>Cereibacter</taxon>
    </lineage>
</organism>
<sequence>EVPPESITLIFERFISKERGEPPDIDVDFEHERREEVIQWIYQRYGRERAGLTATVIHFRSRAAIREVGKVMGLSQDVIARLSGQIWGWSSAAPGEDRMRDAG</sequence>
<evidence type="ECO:0000313" key="5">
    <source>
        <dbReference type="EMBL" id="TKA93791.1"/>
    </source>
</evidence>
<name>A0A4U0YVB4_9RHOB</name>
<evidence type="ECO:0000313" key="6">
    <source>
        <dbReference type="Proteomes" id="UP000306340"/>
    </source>
</evidence>
<keyword evidence="1" id="KW-0963">Cytoplasm</keyword>
<gene>
    <name evidence="5" type="ORF">FAZ78_25985</name>
</gene>
<evidence type="ECO:0000256" key="2">
    <source>
        <dbReference type="ARBA" id="ARBA00022763"/>
    </source>
</evidence>
<dbReference type="EMBL" id="SWAU01000694">
    <property type="protein sequence ID" value="TKA93791.1"/>
    <property type="molecule type" value="Genomic_DNA"/>
</dbReference>
<dbReference type="GO" id="GO:0008408">
    <property type="term" value="F:3'-5' exonuclease activity"/>
    <property type="evidence" value="ECO:0007669"/>
    <property type="project" value="InterPro"/>
</dbReference>
<dbReference type="Proteomes" id="UP000306340">
    <property type="component" value="Unassembled WGS sequence"/>
</dbReference>
<proteinExistence type="predicted"/>
<evidence type="ECO:0000256" key="3">
    <source>
        <dbReference type="ARBA" id="ARBA00023204"/>
    </source>
</evidence>
<feature type="non-terminal residue" evidence="5">
    <location>
        <position position="103"/>
    </location>
</feature>
<dbReference type="Pfam" id="PF07733">
    <property type="entry name" value="DNA_pol3_alpha"/>
    <property type="match status" value="1"/>
</dbReference>
<dbReference type="GO" id="GO:0006260">
    <property type="term" value="P:DNA replication"/>
    <property type="evidence" value="ECO:0007669"/>
    <property type="project" value="InterPro"/>
</dbReference>
<comment type="caution">
    <text evidence="5">The sequence shown here is derived from an EMBL/GenBank/DDBJ whole genome shotgun (WGS) entry which is preliminary data.</text>
</comment>
<keyword evidence="2" id="KW-0227">DNA damage</keyword>
<dbReference type="InterPro" id="IPR004805">
    <property type="entry name" value="DnaE2/DnaE/PolC"/>
</dbReference>
<reference evidence="5 6" key="1">
    <citation type="submission" date="2019-04" db="EMBL/GenBank/DDBJ databases">
        <title>Crypto-aerobic microbial life in anoxic (sulfidic) marine sediments.</title>
        <authorList>
            <person name="Bhattacharya S."/>
            <person name="Roy C."/>
            <person name="Mondal N."/>
            <person name="Sarkar J."/>
            <person name="Mandal S."/>
            <person name="Rameez M.J."/>
            <person name="Ghosh W."/>
        </authorList>
    </citation>
    <scope>NUCLEOTIDE SEQUENCE [LARGE SCALE GENOMIC DNA]</scope>
    <source>
        <strain evidence="5 6">SBBC</strain>
    </source>
</reference>
<feature type="non-terminal residue" evidence="5">
    <location>
        <position position="1"/>
    </location>
</feature>
<accession>A0A4U0YVB4</accession>
<dbReference type="AlphaFoldDB" id="A0A4U0YVB4"/>
<dbReference type="InterPro" id="IPR011708">
    <property type="entry name" value="DNA_pol3_alpha_NTPase_dom"/>
</dbReference>
<dbReference type="PANTHER" id="PTHR32294">
    <property type="entry name" value="DNA POLYMERASE III SUBUNIT ALPHA"/>
    <property type="match status" value="1"/>
</dbReference>